<dbReference type="PROSITE" id="PS01108">
    <property type="entry name" value="RIBOSOMAL_L24"/>
    <property type="match status" value="1"/>
</dbReference>
<sequence length="103" mass="11136">MKIRKNDKVKILTGKDAGKEGKVLAILTDTNKVVVSGIGVVKRHVKPGAVSKEGGIIKIEKPIAVSNVMLVCEKCNKPTRVAFSEVGDKKFRVCKKCGEVFAK</sequence>
<dbReference type="Proteomes" id="UP000034128">
    <property type="component" value="Unassembled WGS sequence"/>
</dbReference>
<dbReference type="InterPro" id="IPR014722">
    <property type="entry name" value="Rib_uL2_dom2"/>
</dbReference>
<comment type="caution">
    <text evidence="8">The sequence shown here is derived from an EMBL/GenBank/DDBJ whole genome shotgun (WGS) entry which is preliminary data.</text>
</comment>
<evidence type="ECO:0000256" key="5">
    <source>
        <dbReference type="HAMAP-Rule" id="MF_01326"/>
    </source>
</evidence>
<dbReference type="GO" id="GO:0019843">
    <property type="term" value="F:rRNA binding"/>
    <property type="evidence" value="ECO:0007669"/>
    <property type="project" value="UniProtKB-UniRule"/>
</dbReference>
<accession>A0A0G1HGT5</accession>
<dbReference type="CDD" id="cd06089">
    <property type="entry name" value="KOW_RPL26"/>
    <property type="match status" value="1"/>
</dbReference>
<evidence type="ECO:0000256" key="2">
    <source>
        <dbReference type="ARBA" id="ARBA00022980"/>
    </source>
</evidence>
<dbReference type="InterPro" id="IPR041988">
    <property type="entry name" value="Ribosomal_uL24_KOW"/>
</dbReference>
<organism evidence="8 9">
    <name type="scientific">candidate division WWE3 bacterium GW2011_GWA2_44_16</name>
    <dbReference type="NCBI Taxonomy" id="1619110"/>
    <lineage>
        <taxon>Bacteria</taxon>
        <taxon>Katanobacteria</taxon>
    </lineage>
</organism>
<reference evidence="8 9" key="1">
    <citation type="journal article" date="2015" name="Nature">
        <title>rRNA introns, odd ribosomes, and small enigmatic genomes across a large radiation of phyla.</title>
        <authorList>
            <person name="Brown C.T."/>
            <person name="Hug L.A."/>
            <person name="Thomas B.C."/>
            <person name="Sharon I."/>
            <person name="Castelle C.J."/>
            <person name="Singh A."/>
            <person name="Wilkins M.J."/>
            <person name="Williams K.H."/>
            <person name="Banfield J.F."/>
        </authorList>
    </citation>
    <scope>NUCLEOTIDE SEQUENCE [LARGE SCALE GENOMIC DNA]</scope>
</reference>
<comment type="similarity">
    <text evidence="1 5 6">Belongs to the universal ribosomal protein uL24 family.</text>
</comment>
<keyword evidence="3 5" id="KW-0687">Ribonucleoprotein</keyword>
<dbReference type="SUPFAM" id="SSF50104">
    <property type="entry name" value="Translation proteins SH3-like domain"/>
    <property type="match status" value="1"/>
</dbReference>
<dbReference type="GO" id="GO:0005840">
    <property type="term" value="C:ribosome"/>
    <property type="evidence" value="ECO:0007669"/>
    <property type="project" value="UniProtKB-KW"/>
</dbReference>
<evidence type="ECO:0000256" key="3">
    <source>
        <dbReference type="ARBA" id="ARBA00023274"/>
    </source>
</evidence>
<dbReference type="SMART" id="SM00739">
    <property type="entry name" value="KOW"/>
    <property type="match status" value="1"/>
</dbReference>
<dbReference type="GO" id="GO:1990904">
    <property type="term" value="C:ribonucleoprotein complex"/>
    <property type="evidence" value="ECO:0007669"/>
    <property type="project" value="UniProtKB-KW"/>
</dbReference>
<evidence type="ECO:0000256" key="4">
    <source>
        <dbReference type="ARBA" id="ARBA00035206"/>
    </source>
</evidence>
<dbReference type="InterPro" id="IPR005825">
    <property type="entry name" value="Ribosomal_uL24_CS"/>
</dbReference>
<gene>
    <name evidence="5" type="primary">rplX</name>
    <name evidence="8" type="ORF">UW36_C0001G0026</name>
</gene>
<evidence type="ECO:0000259" key="7">
    <source>
        <dbReference type="SMART" id="SM00739"/>
    </source>
</evidence>
<dbReference type="STRING" id="1619110.UW36_C0001G0026"/>
<keyword evidence="5" id="KW-0694">RNA-binding</keyword>
<comment type="function">
    <text evidence="5">One of two assembly initiator proteins, it binds directly to the 5'-end of the 23S rRNA, where it nucleates assembly of the 50S subunit.</text>
</comment>
<comment type="subunit">
    <text evidence="5">Part of the 50S ribosomal subunit.</text>
</comment>
<proteinExistence type="inferred from homology"/>
<dbReference type="PANTHER" id="PTHR12903">
    <property type="entry name" value="MITOCHONDRIAL RIBOSOMAL PROTEIN L24"/>
    <property type="match status" value="1"/>
</dbReference>
<evidence type="ECO:0000256" key="6">
    <source>
        <dbReference type="RuleBase" id="RU003477"/>
    </source>
</evidence>
<dbReference type="GO" id="GO:0006412">
    <property type="term" value="P:translation"/>
    <property type="evidence" value="ECO:0007669"/>
    <property type="project" value="UniProtKB-UniRule"/>
</dbReference>
<feature type="domain" description="KOW" evidence="7">
    <location>
        <begin position="2"/>
        <end position="29"/>
    </location>
</feature>
<dbReference type="NCBIfam" id="TIGR01079">
    <property type="entry name" value="rplX_bact"/>
    <property type="match status" value="1"/>
</dbReference>
<protein>
    <recommendedName>
        <fullName evidence="4 5">Large ribosomal subunit protein uL24</fullName>
    </recommendedName>
</protein>
<dbReference type="InterPro" id="IPR057264">
    <property type="entry name" value="Ribosomal_uL24_C"/>
</dbReference>
<dbReference type="GO" id="GO:0003735">
    <property type="term" value="F:structural constituent of ribosome"/>
    <property type="evidence" value="ECO:0007669"/>
    <property type="project" value="InterPro"/>
</dbReference>
<evidence type="ECO:0000313" key="8">
    <source>
        <dbReference type="EMBL" id="KKT45728.1"/>
    </source>
</evidence>
<dbReference type="Pfam" id="PF00467">
    <property type="entry name" value="KOW"/>
    <property type="match status" value="1"/>
</dbReference>
<dbReference type="Gene3D" id="2.30.30.30">
    <property type="match status" value="1"/>
</dbReference>
<dbReference type="InterPro" id="IPR008991">
    <property type="entry name" value="Translation_prot_SH3-like_sf"/>
</dbReference>
<dbReference type="EMBL" id="LCIA01000001">
    <property type="protein sequence ID" value="KKT45728.1"/>
    <property type="molecule type" value="Genomic_DNA"/>
</dbReference>
<keyword evidence="5" id="KW-0699">rRNA-binding</keyword>
<dbReference type="AlphaFoldDB" id="A0A0G1HGT5"/>
<evidence type="ECO:0000256" key="1">
    <source>
        <dbReference type="ARBA" id="ARBA00010618"/>
    </source>
</evidence>
<evidence type="ECO:0000313" key="9">
    <source>
        <dbReference type="Proteomes" id="UP000034128"/>
    </source>
</evidence>
<dbReference type="InterPro" id="IPR005824">
    <property type="entry name" value="KOW"/>
</dbReference>
<keyword evidence="2 5" id="KW-0689">Ribosomal protein</keyword>
<dbReference type="Pfam" id="PF17136">
    <property type="entry name" value="ribosomal_L24"/>
    <property type="match status" value="1"/>
</dbReference>
<name>A0A0G1HGT5_UNCKA</name>
<dbReference type="HAMAP" id="MF_01326_B">
    <property type="entry name" value="Ribosomal_uL24_B"/>
    <property type="match status" value="1"/>
</dbReference>
<dbReference type="InterPro" id="IPR003256">
    <property type="entry name" value="Ribosomal_uL24"/>
</dbReference>
<comment type="function">
    <text evidence="5">One of the proteins that surrounds the polypeptide exit tunnel on the outside of the subunit.</text>
</comment>